<comment type="subcellular location">
    <subcellularLocation>
        <location evidence="1">Membrane</location>
        <topology evidence="1">Multi-pass membrane protein</topology>
    </subcellularLocation>
</comment>
<keyword evidence="5" id="KW-0406">Ion transport</keyword>
<evidence type="ECO:0000256" key="5">
    <source>
        <dbReference type="ARBA" id="ARBA00023065"/>
    </source>
</evidence>
<evidence type="ECO:0000256" key="8">
    <source>
        <dbReference type="SAM" id="Phobius"/>
    </source>
</evidence>
<dbReference type="InterPro" id="IPR050794">
    <property type="entry name" value="CPA2_transporter"/>
</dbReference>
<dbReference type="Gene3D" id="1.20.1530.20">
    <property type="match status" value="1"/>
</dbReference>
<keyword evidence="2" id="KW-0813">Transport</keyword>
<dbReference type="Pfam" id="PF00999">
    <property type="entry name" value="Na_H_Exchanger"/>
    <property type="match status" value="1"/>
</dbReference>
<dbReference type="PANTHER" id="PTHR32468:SF0">
    <property type="entry name" value="K(+)_H(+) ANTIPORTER 1"/>
    <property type="match status" value="1"/>
</dbReference>
<accession>A0ABN3XSJ8</accession>
<dbReference type="PANTHER" id="PTHR32468">
    <property type="entry name" value="CATION/H + ANTIPORTER"/>
    <property type="match status" value="1"/>
</dbReference>
<keyword evidence="3 8" id="KW-0812">Transmembrane</keyword>
<feature type="transmembrane region" description="Helical" evidence="8">
    <location>
        <begin position="372"/>
        <end position="395"/>
    </location>
</feature>
<feature type="region of interest" description="Disordered" evidence="7">
    <location>
        <begin position="466"/>
        <end position="504"/>
    </location>
</feature>
<name>A0ABN3XSJ8_9ACTN</name>
<feature type="transmembrane region" description="Helical" evidence="8">
    <location>
        <begin position="158"/>
        <end position="182"/>
    </location>
</feature>
<sequence length="504" mass="52680">MTNRSFRSVGARTLRRTLTAYGLAVVLPAALALVMLGLDPGTATGPVPVPSVKAGRPEQVPATPLLLLSITVVVAMAHLGGAVFRRLGQPRVIGEMAAGIVLGPSLLGAVWPGAHALLFPSAVMPYLNLLAQFGLAFFMFLVGMELRGDLLRGRGRIAVLCGQASVAIPFALGVALALLIYVPLATAPVGFPVFALFIGAALSVTAFPVLARILLERDLFHTPTGALTVTCAAIADVTAWLLLAVAVTMAKGSSPAEALRTFGLTLAFAAVMAGVVRPLLARLLRRGLSQEATLPIVIVGLLVSGLLTELIGIHLIFGAFLFGALFPRDGDVRLRRVRERTQDFTTSFLLPPFFAFVGLNTQIGLLSRDLTMWSWCLLILVVAVAGKVGGVLVIARPMGVPGREALRLGVLMNCRGVTELVILSIGLSLGIITQALFTMLVIVALVSTAATAPLLGLLDRWDARRDREAPGGRPGESGGNAGDEGDEGPVDAGDAGEAKMVRPV</sequence>
<dbReference type="RefSeq" id="WP_344887713.1">
    <property type="nucleotide sequence ID" value="NZ_BAAAWD010000003.1"/>
</dbReference>
<keyword evidence="4 8" id="KW-1133">Transmembrane helix</keyword>
<feature type="transmembrane region" description="Helical" evidence="8">
    <location>
        <begin position="65"/>
        <end position="84"/>
    </location>
</feature>
<proteinExistence type="predicted"/>
<evidence type="ECO:0000256" key="2">
    <source>
        <dbReference type="ARBA" id="ARBA00022448"/>
    </source>
</evidence>
<comment type="caution">
    <text evidence="10">The sequence shown here is derived from an EMBL/GenBank/DDBJ whole genome shotgun (WGS) entry which is preliminary data.</text>
</comment>
<evidence type="ECO:0000313" key="11">
    <source>
        <dbReference type="Proteomes" id="UP001499930"/>
    </source>
</evidence>
<feature type="transmembrane region" description="Helical" evidence="8">
    <location>
        <begin position="262"/>
        <end position="280"/>
    </location>
</feature>
<evidence type="ECO:0000256" key="1">
    <source>
        <dbReference type="ARBA" id="ARBA00004141"/>
    </source>
</evidence>
<dbReference type="InterPro" id="IPR038770">
    <property type="entry name" value="Na+/solute_symporter_sf"/>
</dbReference>
<feature type="transmembrane region" description="Helical" evidence="8">
    <location>
        <begin position="194"/>
        <end position="215"/>
    </location>
</feature>
<feature type="transmembrane region" description="Helical" evidence="8">
    <location>
        <begin position="348"/>
        <end position="366"/>
    </location>
</feature>
<protein>
    <recommendedName>
        <fullName evidence="9">Cation/H+ exchanger transmembrane domain-containing protein</fullName>
    </recommendedName>
</protein>
<keyword evidence="6 8" id="KW-0472">Membrane</keyword>
<reference evidence="10 11" key="1">
    <citation type="journal article" date="2019" name="Int. J. Syst. Evol. Microbiol.">
        <title>The Global Catalogue of Microorganisms (GCM) 10K type strain sequencing project: providing services to taxonomists for standard genome sequencing and annotation.</title>
        <authorList>
            <consortium name="The Broad Institute Genomics Platform"/>
            <consortium name="The Broad Institute Genome Sequencing Center for Infectious Disease"/>
            <person name="Wu L."/>
            <person name="Ma J."/>
        </authorList>
    </citation>
    <scope>NUCLEOTIDE SEQUENCE [LARGE SCALE GENOMIC DNA]</scope>
    <source>
        <strain evidence="10 11">JCM 3106</strain>
    </source>
</reference>
<feature type="domain" description="Cation/H+ exchanger transmembrane" evidence="9">
    <location>
        <begin position="75"/>
        <end position="452"/>
    </location>
</feature>
<feature type="transmembrane region" description="Helical" evidence="8">
    <location>
        <begin position="126"/>
        <end position="146"/>
    </location>
</feature>
<gene>
    <name evidence="10" type="ORF">GCM10017559_05500</name>
</gene>
<organism evidence="10 11">
    <name type="scientific">Streptosporangium longisporum</name>
    <dbReference type="NCBI Taxonomy" id="46187"/>
    <lineage>
        <taxon>Bacteria</taxon>
        <taxon>Bacillati</taxon>
        <taxon>Actinomycetota</taxon>
        <taxon>Actinomycetes</taxon>
        <taxon>Streptosporangiales</taxon>
        <taxon>Streptosporangiaceae</taxon>
        <taxon>Streptosporangium</taxon>
    </lineage>
</organism>
<evidence type="ECO:0000259" key="9">
    <source>
        <dbReference type="Pfam" id="PF00999"/>
    </source>
</evidence>
<feature type="transmembrane region" description="Helical" evidence="8">
    <location>
        <begin position="96"/>
        <end position="114"/>
    </location>
</feature>
<feature type="transmembrane region" description="Helical" evidence="8">
    <location>
        <begin position="439"/>
        <end position="458"/>
    </location>
</feature>
<dbReference type="EMBL" id="BAAAWD010000003">
    <property type="protein sequence ID" value="GAA2988547.1"/>
    <property type="molecule type" value="Genomic_DNA"/>
</dbReference>
<evidence type="ECO:0000313" key="10">
    <source>
        <dbReference type="EMBL" id="GAA2988547.1"/>
    </source>
</evidence>
<feature type="transmembrane region" description="Helical" evidence="8">
    <location>
        <begin position="227"/>
        <end position="250"/>
    </location>
</feature>
<evidence type="ECO:0000256" key="3">
    <source>
        <dbReference type="ARBA" id="ARBA00022692"/>
    </source>
</evidence>
<feature type="transmembrane region" description="Helical" evidence="8">
    <location>
        <begin position="20"/>
        <end position="38"/>
    </location>
</feature>
<evidence type="ECO:0000256" key="4">
    <source>
        <dbReference type="ARBA" id="ARBA00022989"/>
    </source>
</evidence>
<keyword evidence="11" id="KW-1185">Reference proteome</keyword>
<evidence type="ECO:0000256" key="6">
    <source>
        <dbReference type="ARBA" id="ARBA00023136"/>
    </source>
</evidence>
<dbReference type="InterPro" id="IPR006153">
    <property type="entry name" value="Cation/H_exchanger_TM"/>
</dbReference>
<evidence type="ECO:0000256" key="7">
    <source>
        <dbReference type="SAM" id="MobiDB-lite"/>
    </source>
</evidence>
<feature type="compositionally biased region" description="Gly residues" evidence="7">
    <location>
        <begin position="472"/>
        <end position="482"/>
    </location>
</feature>
<dbReference type="Proteomes" id="UP001499930">
    <property type="component" value="Unassembled WGS sequence"/>
</dbReference>